<dbReference type="OrthoDB" id="194289at2759"/>
<feature type="transmembrane region" description="Helical" evidence="2">
    <location>
        <begin position="201"/>
        <end position="220"/>
    </location>
</feature>
<feature type="transmembrane region" description="Helical" evidence="2">
    <location>
        <begin position="232"/>
        <end position="255"/>
    </location>
</feature>
<protein>
    <submittedName>
        <fullName evidence="3">Uncharacterized protein</fullName>
    </submittedName>
</protein>
<dbReference type="PANTHER" id="PTHR15887:SF1">
    <property type="entry name" value="TRANSMEMBRANE PROTEIN 69"/>
    <property type="match status" value="1"/>
</dbReference>
<accession>A0A165IFU1</accession>
<feature type="region of interest" description="Disordered" evidence="1">
    <location>
        <begin position="317"/>
        <end position="377"/>
    </location>
</feature>
<dbReference type="STRING" id="1328760.A0A165IFU1"/>
<reference evidence="3 4" key="1">
    <citation type="journal article" date="2016" name="Fungal Biol.">
        <title>The genome of Xylona heveae provides a window into fungal endophytism.</title>
        <authorList>
            <person name="Gazis R."/>
            <person name="Kuo A."/>
            <person name="Riley R."/>
            <person name="LaButti K."/>
            <person name="Lipzen A."/>
            <person name="Lin J."/>
            <person name="Amirebrahimi M."/>
            <person name="Hesse C.N."/>
            <person name="Spatafora J.W."/>
            <person name="Henrissat B."/>
            <person name="Hainaut M."/>
            <person name="Grigoriev I.V."/>
            <person name="Hibbett D.S."/>
        </authorList>
    </citation>
    <scope>NUCLEOTIDE SEQUENCE [LARGE SCALE GENOMIC DNA]</scope>
    <source>
        <strain evidence="3 4">TC161</strain>
    </source>
</reference>
<evidence type="ECO:0000313" key="3">
    <source>
        <dbReference type="EMBL" id="KZF24833.1"/>
    </source>
</evidence>
<dbReference type="Pfam" id="PF11911">
    <property type="entry name" value="DUF3429"/>
    <property type="match status" value="1"/>
</dbReference>
<keyword evidence="4" id="KW-1185">Reference proteome</keyword>
<dbReference type="PANTHER" id="PTHR15887">
    <property type="entry name" value="TRANSMEMBRANE PROTEIN 69"/>
    <property type="match status" value="1"/>
</dbReference>
<dbReference type="InterPro" id="IPR021836">
    <property type="entry name" value="DUF3429"/>
</dbReference>
<dbReference type="OMA" id="AWPTLLM"/>
<dbReference type="Proteomes" id="UP000076632">
    <property type="component" value="Unassembled WGS sequence"/>
</dbReference>
<organism evidence="3 4">
    <name type="scientific">Xylona heveae (strain CBS 132557 / TC161)</name>
    <dbReference type="NCBI Taxonomy" id="1328760"/>
    <lineage>
        <taxon>Eukaryota</taxon>
        <taxon>Fungi</taxon>
        <taxon>Dikarya</taxon>
        <taxon>Ascomycota</taxon>
        <taxon>Pezizomycotina</taxon>
        <taxon>Xylonomycetes</taxon>
        <taxon>Xylonales</taxon>
        <taxon>Xylonaceae</taxon>
        <taxon>Xylona</taxon>
    </lineage>
</organism>
<evidence type="ECO:0000256" key="2">
    <source>
        <dbReference type="SAM" id="Phobius"/>
    </source>
</evidence>
<keyword evidence="2" id="KW-0812">Transmembrane</keyword>
<dbReference type="GeneID" id="28899214"/>
<name>A0A165IFU1_XYLHT</name>
<dbReference type="RefSeq" id="XP_018190388.1">
    <property type="nucleotide sequence ID" value="XM_018334077.1"/>
</dbReference>
<feature type="compositionally biased region" description="Basic and acidic residues" evidence="1">
    <location>
        <begin position="367"/>
        <end position="377"/>
    </location>
</feature>
<keyword evidence="2" id="KW-0472">Membrane</keyword>
<dbReference type="AlphaFoldDB" id="A0A165IFU1"/>
<dbReference type="InParanoid" id="A0A165IFU1"/>
<proteinExistence type="predicted"/>
<keyword evidence="2" id="KW-1133">Transmembrane helix</keyword>
<evidence type="ECO:0000313" key="4">
    <source>
        <dbReference type="Proteomes" id="UP000076632"/>
    </source>
</evidence>
<gene>
    <name evidence="3" type="ORF">L228DRAFT_258344</name>
</gene>
<dbReference type="EMBL" id="KV407455">
    <property type="protein sequence ID" value="KZF24833.1"/>
    <property type="molecule type" value="Genomic_DNA"/>
</dbReference>
<feature type="transmembrane region" description="Helical" evidence="2">
    <location>
        <begin position="147"/>
        <end position="170"/>
    </location>
</feature>
<feature type="transmembrane region" description="Helical" evidence="2">
    <location>
        <begin position="283"/>
        <end position="302"/>
    </location>
</feature>
<sequence>MAARTLLRPGAIRHLGSTSTAFSPPMRRYLYQQSGGPLPIISLANRTVPRRAGRFPLPQGPHSIQRCQITSTGVRMDKIDAKAEEKIAKQKIEPDPAHVSTASSVRPVLSELSQGDQGKETDMLAGIRTDLSTVKDTFALKEVPREAYYLGLAGVLPYLATSLTTVYLAWDVKYAAEAGTGFLLSGPTAEAFLKFLEPIQIGYGAVIISFLGAIHWGLEYAGYGGHHSYRRYAIGVLAPAIAWPSVLMPAEYALISQFAAFNLLYFLDAKATVRGWTPPWYGTYRFVLTFIAGASIVVSLIGRGEIVNMLGHAPSAGDKVNQLKETQTTSLEEEENEKRAHLATQEEESKAEESKDEESKDEESKDEENKEEGSKKE</sequence>
<evidence type="ECO:0000256" key="1">
    <source>
        <dbReference type="SAM" id="MobiDB-lite"/>
    </source>
</evidence>
<feature type="compositionally biased region" description="Acidic residues" evidence="1">
    <location>
        <begin position="354"/>
        <end position="366"/>
    </location>
</feature>